<dbReference type="PANTHER" id="PTHR16058">
    <property type="entry name" value="DOUBLE ZINC RIBBON AND ANKYRIN REPEAT-CONTAINING PROTEIN 1"/>
    <property type="match status" value="1"/>
</dbReference>
<dbReference type="CTD" id="55184"/>
<evidence type="ECO:0000313" key="3">
    <source>
        <dbReference type="Proteomes" id="UP000515145"/>
    </source>
</evidence>
<feature type="compositionally biased region" description="Low complexity" evidence="2">
    <location>
        <begin position="570"/>
        <end position="589"/>
    </location>
</feature>
<dbReference type="InterPro" id="IPR052481">
    <property type="entry name" value="DZAN1"/>
</dbReference>
<dbReference type="Gene3D" id="1.25.40.20">
    <property type="entry name" value="Ankyrin repeat-containing domain"/>
    <property type="match status" value="1"/>
</dbReference>
<protein>
    <submittedName>
        <fullName evidence="4">Double zinc ribbon and ankyrin repeat-containing protein 1</fullName>
    </submittedName>
</protein>
<feature type="region of interest" description="Disordered" evidence="2">
    <location>
        <begin position="548"/>
        <end position="605"/>
    </location>
</feature>
<dbReference type="Proteomes" id="UP000515145">
    <property type="component" value="Chromosome 1"/>
</dbReference>
<gene>
    <name evidence="4" type="primary">dzank1</name>
</gene>
<dbReference type="InterPro" id="IPR036770">
    <property type="entry name" value="Ankyrin_rpt-contain_sf"/>
</dbReference>
<dbReference type="SUPFAM" id="SSF48403">
    <property type="entry name" value="Ankyrin repeat"/>
    <property type="match status" value="1"/>
</dbReference>
<dbReference type="InterPro" id="IPR002110">
    <property type="entry name" value="Ankyrin_rpt"/>
</dbReference>
<dbReference type="GeneID" id="114445846"/>
<dbReference type="AlphaFoldDB" id="A0A6P7JJD0"/>
<dbReference type="SMART" id="SM00248">
    <property type="entry name" value="ANK"/>
    <property type="match status" value="3"/>
</dbReference>
<keyword evidence="3" id="KW-1185">Reference proteome</keyword>
<reference evidence="4" key="1">
    <citation type="submission" date="2025-08" db="UniProtKB">
        <authorList>
            <consortium name="RefSeq"/>
        </authorList>
    </citation>
    <scope>IDENTIFICATION</scope>
</reference>
<evidence type="ECO:0000256" key="1">
    <source>
        <dbReference type="PROSITE-ProRule" id="PRU00023"/>
    </source>
</evidence>
<feature type="compositionally biased region" description="Low complexity" evidence="2">
    <location>
        <begin position="161"/>
        <end position="171"/>
    </location>
</feature>
<feature type="compositionally biased region" description="Basic and acidic residues" evidence="2">
    <location>
        <begin position="548"/>
        <end position="567"/>
    </location>
</feature>
<organism evidence="3 4">
    <name type="scientific">Parambassis ranga</name>
    <name type="common">Indian glassy fish</name>
    <dbReference type="NCBI Taxonomy" id="210632"/>
    <lineage>
        <taxon>Eukaryota</taxon>
        <taxon>Metazoa</taxon>
        <taxon>Chordata</taxon>
        <taxon>Craniata</taxon>
        <taxon>Vertebrata</taxon>
        <taxon>Euteleostomi</taxon>
        <taxon>Actinopterygii</taxon>
        <taxon>Neopterygii</taxon>
        <taxon>Teleostei</taxon>
        <taxon>Neoteleostei</taxon>
        <taxon>Acanthomorphata</taxon>
        <taxon>Ovalentaria</taxon>
        <taxon>Ambassidae</taxon>
        <taxon>Parambassis</taxon>
    </lineage>
</organism>
<dbReference type="PROSITE" id="PS50297">
    <property type="entry name" value="ANK_REP_REGION"/>
    <property type="match status" value="1"/>
</dbReference>
<feature type="repeat" description="ANK" evidence="1">
    <location>
        <begin position="644"/>
        <end position="676"/>
    </location>
</feature>
<evidence type="ECO:0000256" key="2">
    <source>
        <dbReference type="SAM" id="MobiDB-lite"/>
    </source>
</evidence>
<evidence type="ECO:0000313" key="4">
    <source>
        <dbReference type="RefSeq" id="XP_028276955.1"/>
    </source>
</evidence>
<dbReference type="InParanoid" id="A0A6P7JJD0"/>
<dbReference type="Pfam" id="PF13287">
    <property type="entry name" value="Fn3_assoc"/>
    <property type="match status" value="1"/>
</dbReference>
<dbReference type="OrthoDB" id="10033229at2759"/>
<dbReference type="PROSITE" id="PS50088">
    <property type="entry name" value="ANK_REPEAT"/>
    <property type="match status" value="1"/>
</dbReference>
<dbReference type="Pfam" id="PF12796">
    <property type="entry name" value="Ank_2"/>
    <property type="match status" value="1"/>
</dbReference>
<name>A0A6P7JJD0_9TELE</name>
<keyword evidence="1" id="KW-0040">ANK repeat</keyword>
<feature type="region of interest" description="Disordered" evidence="2">
    <location>
        <begin position="416"/>
        <end position="445"/>
    </location>
</feature>
<dbReference type="GO" id="GO:0042462">
    <property type="term" value="P:eye photoreceptor cell development"/>
    <property type="evidence" value="ECO:0007669"/>
    <property type="project" value="TreeGrafter"/>
</dbReference>
<proteinExistence type="predicted"/>
<dbReference type="InterPro" id="IPR026876">
    <property type="entry name" value="Fn3_assoc_repeat"/>
</dbReference>
<sequence length="755" mass="79862">MAAGSVSAPLIIPIIHLQTHRAKNHIDTDTPVSIQSDTAGALILYTLDGSKPAAVPGAGQRALAGTSRRYSEPILLPAGRVCIRAVAVSSDGRESAVVTKVFSVELMSRQMEDSVQQHQSEETSCPAERSAGSSGMPAEQRIMGSSSPPSGPRFLNGRLGPGTASPPGSSGRLDSVVNRQTKQVKPCASPQGPAKLSSTQMTWLQRQTDFLRCAQCLQLRRSDPFARFCAHCGALNTPLPRQRLPPAEGGQMLLCVFCDSLVPMNTQTCLICEAAIERQLQPQASLTLQDHVVCVCCGSGNPAHVTSCLTCEARLHMVTTPTCFLSAVGSSAPTVRASHSRMLACSRCKRINSSDARYCDWCGSKHGHATSCVTCCRCGASGDPYASYCAACGIFLEGPAPSSSCSAITPPARGATTSHALDTNSHDASLKATPSSATLPPAKVPPPTVDQYTQTAGLYYPSATKLQKAAVQQVTRERRPLLTAISPGRGYWRKQLDHVCAHLRSYAQNNAPFRTLLGEPPLGRMVSAVIQEDQYEVSMTVSFVSARHQEKQVGPEEGRLGPVRETETLSGVTERSSDSSSESTLAEVSHQSDRGLTRRLPMPKSPVKVKDNQLLKELGPGLGQVSTIQELLDQGADPSCCGSDGRHALAVAVLNSHHDVLPVLVQRGADVDKQSGPMKNTALHEAAALGSAGLQCAEVLLSCKASVKQRNAAGQTAYDVAVASGCSSTVSLLATRTGQDLLTKLGRGRGTLDVF</sequence>
<dbReference type="FunCoup" id="A0A6P7JJD0">
    <property type="interactions" value="525"/>
</dbReference>
<accession>A0A6P7JJD0</accession>
<dbReference type="PANTHER" id="PTHR16058:SF4">
    <property type="entry name" value="DOUBLE ZINC RIBBON AND ANKYRIN REPEAT-CONTAINING PROTEIN 1"/>
    <property type="match status" value="1"/>
</dbReference>
<feature type="region of interest" description="Disordered" evidence="2">
    <location>
        <begin position="112"/>
        <end position="174"/>
    </location>
</feature>
<dbReference type="RefSeq" id="XP_028276955.1">
    <property type="nucleotide sequence ID" value="XM_028421154.1"/>
</dbReference>